<dbReference type="AlphaFoldDB" id="A0AAD6FXK1"/>
<feature type="transmembrane region" description="Helical" evidence="1">
    <location>
        <begin position="20"/>
        <end position="48"/>
    </location>
</feature>
<evidence type="ECO:0000256" key="1">
    <source>
        <dbReference type="SAM" id="Phobius"/>
    </source>
</evidence>
<dbReference type="Proteomes" id="UP001213681">
    <property type="component" value="Unassembled WGS sequence"/>
</dbReference>
<protein>
    <submittedName>
        <fullName evidence="2">Uncharacterized protein</fullName>
    </submittedName>
</protein>
<sequence length="240" mass="24713">PPSRYQPHQSSILTDPSIPVWIFFALAALDIAANAAAGPAAVATAIHVSGGVLTARALQLGALAGVTKSGVLAFVEFIAYAGIPTPAWMLLILLGSSFGICVLVTAEISNLVLGETPSGLLIAAVVAAIPLGGECIGIYQSAGGLTGGKPQVQIFIMGLDALGGYVFARMAHNEGYDICAYNVAAAAGAVYGVITGFFHTVIGCMAGFTHTTSTNGHYVTTNIFGTTSGYDENWQRNTFW</sequence>
<organism evidence="2 3">
    <name type="scientific">Penicillium daleae</name>
    <dbReference type="NCBI Taxonomy" id="63821"/>
    <lineage>
        <taxon>Eukaryota</taxon>
        <taxon>Fungi</taxon>
        <taxon>Dikarya</taxon>
        <taxon>Ascomycota</taxon>
        <taxon>Pezizomycotina</taxon>
        <taxon>Eurotiomycetes</taxon>
        <taxon>Eurotiomycetidae</taxon>
        <taxon>Eurotiales</taxon>
        <taxon>Aspergillaceae</taxon>
        <taxon>Penicillium</taxon>
    </lineage>
</organism>
<evidence type="ECO:0000313" key="3">
    <source>
        <dbReference type="Proteomes" id="UP001213681"/>
    </source>
</evidence>
<keyword evidence="1" id="KW-1133">Transmembrane helix</keyword>
<keyword evidence="1" id="KW-0472">Membrane</keyword>
<keyword evidence="3" id="KW-1185">Reference proteome</keyword>
<dbReference type="EMBL" id="JAPVEA010000009">
    <property type="protein sequence ID" value="KAJ5432764.1"/>
    <property type="molecule type" value="Genomic_DNA"/>
</dbReference>
<gene>
    <name evidence="2" type="ORF">N7458_011920</name>
</gene>
<feature type="transmembrane region" description="Helical" evidence="1">
    <location>
        <begin position="87"/>
        <end position="106"/>
    </location>
</feature>
<name>A0AAD6FXK1_9EURO</name>
<reference evidence="2" key="1">
    <citation type="submission" date="2022-12" db="EMBL/GenBank/DDBJ databases">
        <authorList>
            <person name="Petersen C."/>
        </authorList>
    </citation>
    <scope>NUCLEOTIDE SEQUENCE</scope>
    <source>
        <strain evidence="2">IBT 16125</strain>
    </source>
</reference>
<feature type="non-terminal residue" evidence="2">
    <location>
        <position position="1"/>
    </location>
</feature>
<feature type="transmembrane region" description="Helical" evidence="1">
    <location>
        <begin position="151"/>
        <end position="168"/>
    </location>
</feature>
<dbReference type="GeneID" id="81605545"/>
<comment type="caution">
    <text evidence="2">The sequence shown here is derived from an EMBL/GenBank/DDBJ whole genome shotgun (WGS) entry which is preliminary data.</text>
</comment>
<dbReference type="RefSeq" id="XP_056760056.1">
    <property type="nucleotide sequence ID" value="XM_056915302.1"/>
</dbReference>
<feature type="transmembrane region" description="Helical" evidence="1">
    <location>
        <begin position="180"/>
        <end position="202"/>
    </location>
</feature>
<feature type="transmembrane region" description="Helical" evidence="1">
    <location>
        <begin position="118"/>
        <end position="139"/>
    </location>
</feature>
<accession>A0AAD6FXK1</accession>
<proteinExistence type="predicted"/>
<evidence type="ECO:0000313" key="2">
    <source>
        <dbReference type="EMBL" id="KAJ5432764.1"/>
    </source>
</evidence>
<feature type="transmembrane region" description="Helical" evidence="1">
    <location>
        <begin position="60"/>
        <end position="81"/>
    </location>
</feature>
<keyword evidence="1" id="KW-0812">Transmembrane</keyword>
<reference evidence="2" key="2">
    <citation type="journal article" date="2023" name="IMA Fungus">
        <title>Comparative genomic study of the Penicillium genus elucidates a diverse pangenome and 15 lateral gene transfer events.</title>
        <authorList>
            <person name="Petersen C."/>
            <person name="Sorensen T."/>
            <person name="Nielsen M.R."/>
            <person name="Sondergaard T.E."/>
            <person name="Sorensen J.L."/>
            <person name="Fitzpatrick D.A."/>
            <person name="Frisvad J.C."/>
            <person name="Nielsen K.L."/>
        </authorList>
    </citation>
    <scope>NUCLEOTIDE SEQUENCE</scope>
    <source>
        <strain evidence="2">IBT 16125</strain>
    </source>
</reference>